<evidence type="ECO:0000313" key="1">
    <source>
        <dbReference type="EMBL" id="CAI8043017.1"/>
    </source>
</evidence>
<dbReference type="Gene3D" id="2.120.10.30">
    <property type="entry name" value="TolB, C-terminal domain"/>
    <property type="match status" value="1"/>
</dbReference>
<evidence type="ECO:0000313" key="2">
    <source>
        <dbReference type="Proteomes" id="UP001174909"/>
    </source>
</evidence>
<gene>
    <name evidence="1" type="ORF">GBAR_LOCUS23854</name>
</gene>
<dbReference type="AlphaFoldDB" id="A0AA35X9Y4"/>
<reference evidence="1" key="1">
    <citation type="submission" date="2023-03" db="EMBL/GenBank/DDBJ databases">
        <authorList>
            <person name="Steffen K."/>
            <person name="Cardenas P."/>
        </authorList>
    </citation>
    <scope>NUCLEOTIDE SEQUENCE</scope>
</reference>
<dbReference type="InterPro" id="IPR011042">
    <property type="entry name" value="6-blade_b-propeller_TolB-like"/>
</dbReference>
<organism evidence="1 2">
    <name type="scientific">Geodia barretti</name>
    <name type="common">Barrett's horny sponge</name>
    <dbReference type="NCBI Taxonomy" id="519541"/>
    <lineage>
        <taxon>Eukaryota</taxon>
        <taxon>Metazoa</taxon>
        <taxon>Porifera</taxon>
        <taxon>Demospongiae</taxon>
        <taxon>Heteroscleromorpha</taxon>
        <taxon>Tetractinellida</taxon>
        <taxon>Astrophorina</taxon>
        <taxon>Geodiidae</taxon>
        <taxon>Geodia</taxon>
    </lineage>
</organism>
<dbReference type="EMBL" id="CASHTH010003295">
    <property type="protein sequence ID" value="CAI8043017.1"/>
    <property type="molecule type" value="Genomic_DNA"/>
</dbReference>
<keyword evidence="2" id="KW-1185">Reference proteome</keyword>
<sequence>MLAHVGGGTASGGRLTLLDIRDGTQKTQLQLSRDRPSSCCADIEGPGLDVLKTVSGSAFFSFSRDGRRVAVMESPTPQLSADGTLRVLLTPVGDPFFWAPNSRQIAYLILVSPAELQQLLVEPVFAADPEQLYVHLQVMDVRSGDSWNVHIHDHRGSHNQHASFDQYNRSGSIWSPDGNWLVFSAVARGGFPGIYLDRRPETSSRASSPAATWEPGRSDEWRLRRVPYAHPLTTPLVGAIRCAQPETGRRWLGQTGRRVGPASSLTALVRVICSWMRHDRSVHARYRCGRSGRGSPAPPRY</sequence>
<accession>A0AA35X9Y4</accession>
<dbReference type="Proteomes" id="UP001174909">
    <property type="component" value="Unassembled WGS sequence"/>
</dbReference>
<dbReference type="InterPro" id="IPR011659">
    <property type="entry name" value="WD40"/>
</dbReference>
<comment type="caution">
    <text evidence="1">The sequence shown here is derived from an EMBL/GenBank/DDBJ whole genome shotgun (WGS) entry which is preliminary data.</text>
</comment>
<protein>
    <submittedName>
        <fullName evidence="1">Uncharacterized protein</fullName>
    </submittedName>
</protein>
<dbReference type="SUPFAM" id="SSF82171">
    <property type="entry name" value="DPP6 N-terminal domain-like"/>
    <property type="match status" value="1"/>
</dbReference>
<proteinExistence type="predicted"/>
<name>A0AA35X9Y4_GEOBA</name>
<dbReference type="Pfam" id="PF07676">
    <property type="entry name" value="PD40"/>
    <property type="match status" value="1"/>
</dbReference>